<evidence type="ECO:0000313" key="2">
    <source>
        <dbReference type="Proteomes" id="UP000092528"/>
    </source>
</evidence>
<name>A0A1C7FAC3_9VIBR</name>
<dbReference type="EMBL" id="CP016414">
    <property type="protein sequence ID" value="ANU36688.1"/>
    <property type="molecule type" value="Genomic_DNA"/>
</dbReference>
<dbReference type="InterPro" id="IPR032675">
    <property type="entry name" value="LRR_dom_sf"/>
</dbReference>
<dbReference type="SUPFAM" id="SSF52058">
    <property type="entry name" value="L domain-like"/>
    <property type="match status" value="1"/>
</dbReference>
<dbReference type="Pfam" id="PF13306">
    <property type="entry name" value="LRR_5"/>
    <property type="match status" value="1"/>
</dbReference>
<accession>A0A1C7FAC3</accession>
<dbReference type="GeneID" id="96873454"/>
<dbReference type="AlphaFoldDB" id="A0A1C7FAC3"/>
<sequence>MLTGAILATLFGLAIIESSAQQTEFLPSLALKAATNTTTTKRELAVSQPHTLTLDDVSFDKKQGRIDVYKGKHKHIVIPDNFDGIPVTEIWDYAFSEVEDLSEEFEEVPQNPIASVVIPNTVTEIGEGAFQRNALTEIVIPSSVTRIGYKAFAENALTSVDIPDSVTEIAESAFANNALTQLSLPNSLTKINERVFQFNALASITIPDSVTEIGLGAFRGNALQSITIPDSVTDIDSEAFADNAITSVFIPTSVTYMGNGAFTDNPLRGRIIKGFGEKKPPRELTDEEWLEVFGDL</sequence>
<dbReference type="GO" id="GO:0016787">
    <property type="term" value="F:hydrolase activity"/>
    <property type="evidence" value="ECO:0007669"/>
    <property type="project" value="UniProtKB-KW"/>
</dbReference>
<organism evidence="1 2">
    <name type="scientific">Vibrio scophthalmi</name>
    <dbReference type="NCBI Taxonomy" id="45658"/>
    <lineage>
        <taxon>Bacteria</taxon>
        <taxon>Pseudomonadati</taxon>
        <taxon>Pseudomonadota</taxon>
        <taxon>Gammaproteobacteria</taxon>
        <taxon>Vibrionales</taxon>
        <taxon>Vibrionaceae</taxon>
        <taxon>Vibrio</taxon>
    </lineage>
</organism>
<evidence type="ECO:0000313" key="1">
    <source>
        <dbReference type="EMBL" id="ANU36688.1"/>
    </source>
</evidence>
<protein>
    <submittedName>
        <fullName evidence="1">Lactocepin</fullName>
        <ecNumber evidence="1">3.4.21.96</ecNumber>
    </submittedName>
</protein>
<gene>
    <name evidence="1" type="ORF">VSVS05_01563</name>
</gene>
<dbReference type="PANTHER" id="PTHR45661:SF3">
    <property type="entry name" value="IG-LIKE DOMAIN-CONTAINING PROTEIN"/>
    <property type="match status" value="1"/>
</dbReference>
<proteinExistence type="predicted"/>
<keyword evidence="2" id="KW-1185">Reference proteome</keyword>
<dbReference type="Gene3D" id="3.80.10.10">
    <property type="entry name" value="Ribonuclease Inhibitor"/>
    <property type="match status" value="1"/>
</dbReference>
<dbReference type="InterPro" id="IPR026906">
    <property type="entry name" value="LRR_5"/>
</dbReference>
<dbReference type="EC" id="3.4.21.96" evidence="1"/>
<reference evidence="1 2" key="1">
    <citation type="submission" date="2016-07" db="EMBL/GenBank/DDBJ databases">
        <title>Genome sequencing of Vibrio scophthalmi strain VS-05, an isolated from Paralichthys olivaceus.</title>
        <authorList>
            <person name="Han H.-J."/>
        </authorList>
    </citation>
    <scope>NUCLEOTIDE SEQUENCE [LARGE SCALE GENOMIC DNA]</scope>
    <source>
        <strain evidence="1 2">VS-05</strain>
    </source>
</reference>
<dbReference type="PANTHER" id="PTHR45661">
    <property type="entry name" value="SURFACE ANTIGEN"/>
    <property type="match status" value="1"/>
</dbReference>
<dbReference type="Proteomes" id="UP000092528">
    <property type="component" value="Chromosome 1"/>
</dbReference>
<dbReference type="RefSeq" id="WP_065545403.1">
    <property type="nucleotide sequence ID" value="NZ_CP016414.1"/>
</dbReference>
<keyword evidence="1" id="KW-0378">Hydrolase</keyword>
<dbReference type="InterPro" id="IPR053139">
    <property type="entry name" value="Surface_bspA-like"/>
</dbReference>
<dbReference type="PATRIC" id="fig|45658.7.peg.1545"/>